<gene>
    <name evidence="17" type="ORF">MERR_LOCUS33840</name>
</gene>
<evidence type="ECO:0000256" key="10">
    <source>
        <dbReference type="ARBA" id="ARBA00022771"/>
    </source>
</evidence>
<protein>
    <recommendedName>
        <fullName evidence="6">RBR-type E3 ubiquitin transferase</fullName>
        <ecNumber evidence="6">2.3.2.31</ecNumber>
    </recommendedName>
</protein>
<dbReference type="CDD" id="cd16773">
    <property type="entry name" value="RING-HC_RBR_TRIAD1"/>
    <property type="match status" value="1"/>
</dbReference>
<feature type="compositionally biased region" description="Acidic residues" evidence="14">
    <location>
        <begin position="1"/>
        <end position="29"/>
    </location>
</feature>
<evidence type="ECO:0000256" key="5">
    <source>
        <dbReference type="ARBA" id="ARBA00005884"/>
    </source>
</evidence>
<dbReference type="Pfam" id="PF26200">
    <property type="entry name" value="Rcat_RNF216"/>
    <property type="match status" value="1"/>
</dbReference>
<evidence type="ECO:0000313" key="17">
    <source>
        <dbReference type="EMBL" id="CAA7046605.1"/>
    </source>
</evidence>
<dbReference type="InterPro" id="IPR045840">
    <property type="entry name" value="Ariadne"/>
</dbReference>
<evidence type="ECO:0000256" key="14">
    <source>
        <dbReference type="SAM" id="MobiDB-lite"/>
    </source>
</evidence>
<dbReference type="Pfam" id="PF19422">
    <property type="entry name" value="Ariadne"/>
    <property type="match status" value="1"/>
</dbReference>
<keyword evidence="12" id="KW-0862">Zinc</keyword>
<comment type="catalytic activity">
    <reaction evidence="1">
        <text>[E2 ubiquitin-conjugating enzyme]-S-ubiquitinyl-L-cysteine + [acceptor protein]-L-lysine = [E2 ubiquitin-conjugating enzyme]-L-cysteine + [acceptor protein]-N(6)-ubiquitinyl-L-lysine.</text>
        <dbReference type="EC" id="2.3.2.31"/>
    </reaction>
</comment>
<dbReference type="SUPFAM" id="SSF57850">
    <property type="entry name" value="RING/U-box"/>
    <property type="match status" value="3"/>
</dbReference>
<keyword evidence="8" id="KW-0479">Metal-binding</keyword>
<feature type="region of interest" description="Disordered" evidence="14">
    <location>
        <begin position="1"/>
        <end position="44"/>
    </location>
</feature>
<dbReference type="Pfam" id="PF21235">
    <property type="entry name" value="UBA_ARI1"/>
    <property type="match status" value="1"/>
</dbReference>
<accession>A0A6D2K038</accession>
<evidence type="ECO:0000256" key="4">
    <source>
        <dbReference type="ARBA" id="ARBA00004906"/>
    </source>
</evidence>
<dbReference type="UniPathway" id="UPA00143"/>
<evidence type="ECO:0000256" key="12">
    <source>
        <dbReference type="ARBA" id="ARBA00022833"/>
    </source>
</evidence>
<keyword evidence="18" id="KW-1185">Reference proteome</keyword>
<evidence type="ECO:0000256" key="3">
    <source>
        <dbReference type="ARBA" id="ARBA00003976"/>
    </source>
</evidence>
<dbReference type="OrthoDB" id="10009520at2759"/>
<evidence type="ECO:0000256" key="6">
    <source>
        <dbReference type="ARBA" id="ARBA00012251"/>
    </source>
</evidence>
<reference evidence="17" key="1">
    <citation type="submission" date="2020-01" db="EMBL/GenBank/DDBJ databases">
        <authorList>
            <person name="Mishra B."/>
        </authorList>
    </citation>
    <scope>NUCLEOTIDE SEQUENCE [LARGE SCALE GENOMIC DNA]</scope>
</reference>
<keyword evidence="7" id="KW-0808">Transferase</keyword>
<dbReference type="Pfam" id="PF01485">
    <property type="entry name" value="IBR"/>
    <property type="match status" value="1"/>
</dbReference>
<dbReference type="InterPro" id="IPR013083">
    <property type="entry name" value="Znf_RING/FYVE/PHD"/>
</dbReference>
<evidence type="ECO:0000256" key="7">
    <source>
        <dbReference type="ARBA" id="ARBA00022679"/>
    </source>
</evidence>
<evidence type="ECO:0000313" key="18">
    <source>
        <dbReference type="Proteomes" id="UP000467841"/>
    </source>
</evidence>
<dbReference type="FunFam" id="3.30.40.10:FF:000019">
    <property type="entry name" value="RBR-type E3 ubiquitin transferase"/>
    <property type="match status" value="1"/>
</dbReference>
<comment type="caution">
    <text evidence="17">The sequence shown here is derived from an EMBL/GenBank/DDBJ whole genome shotgun (WGS) entry which is preliminary data.</text>
</comment>
<evidence type="ECO:0000256" key="8">
    <source>
        <dbReference type="ARBA" id="ARBA00022723"/>
    </source>
</evidence>
<dbReference type="GO" id="GO:0008270">
    <property type="term" value="F:zinc ion binding"/>
    <property type="evidence" value="ECO:0007669"/>
    <property type="project" value="UniProtKB-KW"/>
</dbReference>
<dbReference type="EMBL" id="CACVBM020001351">
    <property type="protein sequence ID" value="CAA7046605.1"/>
    <property type="molecule type" value="Genomic_DNA"/>
</dbReference>
<evidence type="ECO:0000256" key="1">
    <source>
        <dbReference type="ARBA" id="ARBA00001798"/>
    </source>
</evidence>
<sequence length="540" mass="61903">MDDDDHMSFGDEEDYGYSSDDLQDPEVEESDLKQSSSRKPTSHVITKESLVAAQKENLDRAMELLLVKESQARTLLIYYRWNFDKLFDVFVDSGKESMLNLAGITVFDPSLMNSGHASKKTTRMSCDICIEDGIPSHAMTRMECGHSFCNDCWKEHFTVRINDGESKRIKCMAHKCNAICDEGVVRKLVSPELAEKFDRFLFESYVEDSDRIKWCPSVPHCGNAIRKEDGEGEVECSCGLQFCFGCLGEAHSPCSCLMWKLWSKKCADESETVNWITVNTKLCPKCIKPVHRISGCNLMTCICGQHFCWLCGGATGVDHTWTSIRGHSCGRYNDEQARQLLERAKRDLNRYTHYYHQYKAHTDSVKKDDELRKSILKKAVSNSKTKKNHAVFNDYNWVIKGMDLLFRSRRILSYSYPFVFYMFGEELFKDEMSEKDRELKKVLFEDQQEQFKSDIEKLSEALGKPFDEFDDAQVSKMKKEINDLGNAVDAKCKRMYECIDKDLLGPSSFGFQHKIAPYRSEGIEKAIVFSDSGLSGGEDF</sequence>
<dbReference type="InterPro" id="IPR001841">
    <property type="entry name" value="Znf_RING"/>
</dbReference>
<keyword evidence="11" id="KW-0833">Ubl conjugation pathway</keyword>
<dbReference type="AlphaFoldDB" id="A0A6D2K038"/>
<keyword evidence="10 13" id="KW-0863">Zinc-finger</keyword>
<dbReference type="PANTHER" id="PTHR11685">
    <property type="entry name" value="RBR FAMILY RING FINGER AND IBR DOMAIN-CONTAINING"/>
    <property type="match status" value="1"/>
</dbReference>
<comment type="function">
    <text evidence="3">Might act as an E3 ubiquitin-protein ligase, or as part of E3 complex, which accepts ubiquitin from specific E2 ubiquitin-conjugating enzymes and then transfers it to substrates.</text>
</comment>
<dbReference type="GO" id="GO:0016567">
    <property type="term" value="P:protein ubiquitination"/>
    <property type="evidence" value="ECO:0007669"/>
    <property type="project" value="UniProtKB-UniPathway"/>
</dbReference>
<dbReference type="PROSITE" id="PS50089">
    <property type="entry name" value="ZF_RING_2"/>
    <property type="match status" value="1"/>
</dbReference>
<evidence type="ECO:0000259" key="15">
    <source>
        <dbReference type="PROSITE" id="PS50089"/>
    </source>
</evidence>
<dbReference type="SMART" id="SM00647">
    <property type="entry name" value="IBR"/>
    <property type="match status" value="2"/>
</dbReference>
<evidence type="ECO:0000256" key="2">
    <source>
        <dbReference type="ARBA" id="ARBA00001947"/>
    </source>
</evidence>
<dbReference type="Gene3D" id="1.20.120.1750">
    <property type="match status" value="1"/>
</dbReference>
<keyword evidence="9" id="KW-0677">Repeat</keyword>
<evidence type="ECO:0000259" key="16">
    <source>
        <dbReference type="PROSITE" id="PS51873"/>
    </source>
</evidence>
<dbReference type="FunFam" id="1.20.120.1750:FF:000013">
    <property type="entry name" value="RBR-type E3 ubiquitin transferase"/>
    <property type="match status" value="1"/>
</dbReference>
<feature type="domain" description="RING-type" evidence="15">
    <location>
        <begin position="126"/>
        <end position="175"/>
    </location>
</feature>
<dbReference type="InterPro" id="IPR044066">
    <property type="entry name" value="TRIAD_supradom"/>
</dbReference>
<dbReference type="CDD" id="cd20346">
    <property type="entry name" value="BRcat_RBR_ANKIB1"/>
    <property type="match status" value="1"/>
</dbReference>
<dbReference type="InterPro" id="IPR048962">
    <property type="entry name" value="ARIH1-like_UBL"/>
</dbReference>
<dbReference type="PROSITE" id="PS51873">
    <property type="entry name" value="TRIAD"/>
    <property type="match status" value="1"/>
</dbReference>
<comment type="cofactor">
    <cofactor evidence="2">
        <name>Zn(2+)</name>
        <dbReference type="ChEBI" id="CHEBI:29105"/>
    </cofactor>
</comment>
<dbReference type="Gene3D" id="3.30.40.10">
    <property type="entry name" value="Zinc/RING finger domain, C3HC4 (zinc finger)"/>
    <property type="match status" value="1"/>
</dbReference>
<dbReference type="InterPro" id="IPR031127">
    <property type="entry name" value="E3_UB_ligase_RBR"/>
</dbReference>
<dbReference type="Proteomes" id="UP000467841">
    <property type="component" value="Unassembled WGS sequence"/>
</dbReference>
<evidence type="ECO:0000256" key="13">
    <source>
        <dbReference type="PROSITE-ProRule" id="PRU00175"/>
    </source>
</evidence>
<dbReference type="GO" id="GO:0061630">
    <property type="term" value="F:ubiquitin protein ligase activity"/>
    <property type="evidence" value="ECO:0007669"/>
    <property type="project" value="UniProtKB-EC"/>
</dbReference>
<comment type="pathway">
    <text evidence="4">Protein modification; protein ubiquitination.</text>
</comment>
<dbReference type="InterPro" id="IPR002867">
    <property type="entry name" value="IBR_dom"/>
</dbReference>
<evidence type="ECO:0000256" key="9">
    <source>
        <dbReference type="ARBA" id="ARBA00022737"/>
    </source>
</evidence>
<dbReference type="EC" id="2.3.2.31" evidence="6"/>
<proteinExistence type="inferred from homology"/>
<comment type="similarity">
    <text evidence="5">Belongs to the RBR family. Ariadne subfamily.</text>
</comment>
<name>A0A6D2K038_9BRAS</name>
<dbReference type="CDD" id="cd22586">
    <property type="entry name" value="Rcat_RBR_ARI1-like"/>
    <property type="match status" value="1"/>
</dbReference>
<organism evidence="17 18">
    <name type="scientific">Microthlaspi erraticum</name>
    <dbReference type="NCBI Taxonomy" id="1685480"/>
    <lineage>
        <taxon>Eukaryota</taxon>
        <taxon>Viridiplantae</taxon>
        <taxon>Streptophyta</taxon>
        <taxon>Embryophyta</taxon>
        <taxon>Tracheophyta</taxon>
        <taxon>Spermatophyta</taxon>
        <taxon>Magnoliopsida</taxon>
        <taxon>eudicotyledons</taxon>
        <taxon>Gunneridae</taxon>
        <taxon>Pentapetalae</taxon>
        <taxon>rosids</taxon>
        <taxon>malvids</taxon>
        <taxon>Brassicales</taxon>
        <taxon>Brassicaceae</taxon>
        <taxon>Coluteocarpeae</taxon>
        <taxon>Microthlaspi</taxon>
    </lineage>
</organism>
<evidence type="ECO:0000256" key="11">
    <source>
        <dbReference type="ARBA" id="ARBA00022786"/>
    </source>
</evidence>
<feature type="domain" description="RING-type" evidence="16">
    <location>
        <begin position="122"/>
        <end position="333"/>
    </location>
</feature>